<organism evidence="2 3">
    <name type="scientific">Mesonia ostreae</name>
    <dbReference type="NCBI Taxonomy" id="861110"/>
    <lineage>
        <taxon>Bacteria</taxon>
        <taxon>Pseudomonadati</taxon>
        <taxon>Bacteroidota</taxon>
        <taxon>Flavobacteriia</taxon>
        <taxon>Flavobacteriales</taxon>
        <taxon>Flavobacteriaceae</taxon>
        <taxon>Mesonia</taxon>
    </lineage>
</organism>
<dbReference type="EMBL" id="JAVRBG010000001">
    <property type="protein sequence ID" value="MDT0293216.1"/>
    <property type="molecule type" value="Genomic_DNA"/>
</dbReference>
<dbReference type="Proteomes" id="UP001182991">
    <property type="component" value="Unassembled WGS sequence"/>
</dbReference>
<proteinExistence type="predicted"/>
<name>A0ABU2KES9_9FLAO</name>
<sequence length="168" mass="20044">MKHLKKLIFLLLICSCFSFRGTHKFYLSVTNAEYVEESSSVQLITRIFVDDFQKLLQTRYDSKVELLRDQDLAVNNAYIEKYFRKKLKINTHNQDLKLNFIGKRYEDDLIICYFEIEKVREFSSVKITNLLLTDLFEDQKNLVHFEKHGETKSLLFVKDKPTDVIKFD</sequence>
<comment type="caution">
    <text evidence="2">The sequence shown here is derived from an EMBL/GenBank/DDBJ whole genome shotgun (WGS) entry which is preliminary data.</text>
</comment>
<reference evidence="3" key="1">
    <citation type="submission" date="2023-07" db="EMBL/GenBank/DDBJ databases">
        <title>Isolating and identifying novel microbial strains from the Mariana Trench.</title>
        <authorList>
            <person name="Fu H."/>
        </authorList>
    </citation>
    <scope>NUCLEOTIDE SEQUENCE [LARGE SCALE GENOMIC DNA]</scope>
    <source>
        <strain evidence="3">T-y2</strain>
    </source>
</reference>
<dbReference type="InterPro" id="IPR046525">
    <property type="entry name" value="DUF6702"/>
</dbReference>
<feature type="chain" id="PRO_5046235713" description="Peptidase E" evidence="1">
    <location>
        <begin position="21"/>
        <end position="168"/>
    </location>
</feature>
<evidence type="ECO:0008006" key="4">
    <source>
        <dbReference type="Google" id="ProtNLM"/>
    </source>
</evidence>
<keyword evidence="1" id="KW-0732">Signal</keyword>
<evidence type="ECO:0000313" key="2">
    <source>
        <dbReference type="EMBL" id="MDT0293216.1"/>
    </source>
</evidence>
<protein>
    <recommendedName>
        <fullName evidence="4">Peptidase E</fullName>
    </recommendedName>
</protein>
<accession>A0ABU2KES9</accession>
<evidence type="ECO:0000256" key="1">
    <source>
        <dbReference type="SAM" id="SignalP"/>
    </source>
</evidence>
<evidence type="ECO:0000313" key="3">
    <source>
        <dbReference type="Proteomes" id="UP001182991"/>
    </source>
</evidence>
<dbReference type="Pfam" id="PF20420">
    <property type="entry name" value="DUF6702"/>
    <property type="match status" value="1"/>
</dbReference>
<keyword evidence="3" id="KW-1185">Reference proteome</keyword>
<feature type="signal peptide" evidence="1">
    <location>
        <begin position="1"/>
        <end position="20"/>
    </location>
</feature>
<dbReference type="RefSeq" id="WP_311400188.1">
    <property type="nucleotide sequence ID" value="NZ_JAVRBG010000001.1"/>
</dbReference>
<gene>
    <name evidence="2" type="ORF">RLT85_01055</name>
</gene>